<evidence type="ECO:0000259" key="5">
    <source>
        <dbReference type="PROSITE" id="PS50067"/>
    </source>
</evidence>
<dbReference type="InterPro" id="IPR001752">
    <property type="entry name" value="Kinesin_motor_dom"/>
</dbReference>
<dbReference type="Gene3D" id="3.40.850.10">
    <property type="entry name" value="Kinesin motor domain"/>
    <property type="match status" value="1"/>
</dbReference>
<dbReference type="GO" id="GO:0008017">
    <property type="term" value="F:microtubule binding"/>
    <property type="evidence" value="ECO:0007669"/>
    <property type="project" value="InterPro"/>
</dbReference>
<reference evidence="6 7" key="1">
    <citation type="submission" date="2024-02" db="EMBL/GenBank/DDBJ databases">
        <title>Chromosome-scale genome assembly of the rough periwinkle Littorina saxatilis.</title>
        <authorList>
            <person name="De Jode A."/>
            <person name="Faria R."/>
            <person name="Formenti G."/>
            <person name="Sims Y."/>
            <person name="Smith T.P."/>
            <person name="Tracey A."/>
            <person name="Wood J.M.D."/>
            <person name="Zagrodzka Z.B."/>
            <person name="Johannesson K."/>
            <person name="Butlin R.K."/>
            <person name="Leder E.H."/>
        </authorList>
    </citation>
    <scope>NUCLEOTIDE SEQUENCE [LARGE SCALE GENOMIC DNA]</scope>
    <source>
        <strain evidence="6">Snail1</strain>
        <tissue evidence="6">Muscle</tissue>
    </source>
</reference>
<keyword evidence="4" id="KW-0175">Coiled coil</keyword>
<dbReference type="GO" id="GO:0007018">
    <property type="term" value="P:microtubule-based movement"/>
    <property type="evidence" value="ECO:0007669"/>
    <property type="project" value="InterPro"/>
</dbReference>
<keyword evidence="7" id="KW-1185">Reference proteome</keyword>
<comment type="caution">
    <text evidence="6">The sequence shown here is derived from an EMBL/GenBank/DDBJ whole genome shotgun (WGS) entry which is preliminary data.</text>
</comment>
<evidence type="ECO:0000256" key="2">
    <source>
        <dbReference type="ARBA" id="ARBA00022840"/>
    </source>
</evidence>
<name>A0AAN9GA84_9CAEN</name>
<dbReference type="InterPro" id="IPR036961">
    <property type="entry name" value="Kinesin_motor_dom_sf"/>
</dbReference>
<keyword evidence="3" id="KW-0505">Motor protein</keyword>
<evidence type="ECO:0000256" key="1">
    <source>
        <dbReference type="ARBA" id="ARBA00022741"/>
    </source>
</evidence>
<organism evidence="6 7">
    <name type="scientific">Littorina saxatilis</name>
    <dbReference type="NCBI Taxonomy" id="31220"/>
    <lineage>
        <taxon>Eukaryota</taxon>
        <taxon>Metazoa</taxon>
        <taxon>Spiralia</taxon>
        <taxon>Lophotrochozoa</taxon>
        <taxon>Mollusca</taxon>
        <taxon>Gastropoda</taxon>
        <taxon>Caenogastropoda</taxon>
        <taxon>Littorinimorpha</taxon>
        <taxon>Littorinoidea</taxon>
        <taxon>Littorinidae</taxon>
        <taxon>Littorina</taxon>
    </lineage>
</organism>
<feature type="coiled-coil region" evidence="4">
    <location>
        <begin position="804"/>
        <end position="831"/>
    </location>
</feature>
<keyword evidence="1 3" id="KW-0547">Nucleotide-binding</keyword>
<evidence type="ECO:0000313" key="7">
    <source>
        <dbReference type="Proteomes" id="UP001374579"/>
    </source>
</evidence>
<dbReference type="SMART" id="SM00129">
    <property type="entry name" value="KISc"/>
    <property type="match status" value="1"/>
</dbReference>
<dbReference type="PROSITE" id="PS50067">
    <property type="entry name" value="KINESIN_MOTOR_2"/>
    <property type="match status" value="1"/>
</dbReference>
<feature type="coiled-coil region" evidence="4">
    <location>
        <begin position="862"/>
        <end position="889"/>
    </location>
</feature>
<dbReference type="Proteomes" id="UP001374579">
    <property type="component" value="Unassembled WGS sequence"/>
</dbReference>
<feature type="domain" description="Kinesin motor" evidence="5">
    <location>
        <begin position="2"/>
        <end position="327"/>
    </location>
</feature>
<feature type="coiled-coil region" evidence="4">
    <location>
        <begin position="397"/>
        <end position="561"/>
    </location>
</feature>
<dbReference type="InterPro" id="IPR039873">
    <property type="entry name" value="CCDC78"/>
</dbReference>
<accession>A0AAN9GA84</accession>
<dbReference type="InterPro" id="IPR027417">
    <property type="entry name" value="P-loop_NTPase"/>
</dbReference>
<dbReference type="Pfam" id="PF00225">
    <property type="entry name" value="Kinesin"/>
    <property type="match status" value="1"/>
</dbReference>
<dbReference type="PANTHER" id="PTHR22106:SF5">
    <property type="entry name" value="COILED-COIL DOMAIN-CONTAINING PROTEIN 78"/>
    <property type="match status" value="1"/>
</dbReference>
<sequence>MNIDVVGRMRPMTRVEGATNLLVEANGRVAAHAGGPYFGFQTLHSSNTSTYDVFKTSVEALLDLYLAGYNVCLLIGGESGAGKSYNMVGETNNRPGLVQMVLDHLFAKLSEERYHPQTRMSKQDPEVTMEMVEVYNELVKDLMSAPHALNMGLLDITESAVKGVHAKNATTTRVSNASMGGTYFRNAWGRRTEATTDHGPASQNAAIILHIDLCVKVGDNPQPYKSRFTIVELPGLEKLSADPTQVQLREGPKLSKALIALSQVTTSLANHPFPDRVIHYGDSKLTQLLQEQLGGNFKTRALICLKAKTDPDISNGVLKFCTNLSHIRNFPIVNDGLAQGLLVQKEARILEHKQQSGSGPVHFSSTTAPVYNDTGEEIRRLQTENITVKYDDSGDDLRRLQTENLVLKDQNERLQLRLDRLQNKFGDIANTRTDLSQQLLLSEEEKLKVSQSLVDIQIENNKIREEAEAAKFELTNKIILLENHVLELEAERDKHKKSATYAKERLAEVEKDRKDLADEYVVLKTNYLALTKEHQKELARNEELAIELLNLVNNKAALMRQVAILTNGDPETSEANSEIDRIRALVAKNSGGKIKAGDIIGNQTDRDHVEQTLFANRKKYDIEIERMRRELADENKKMEHRLTAVMKELAENRNLARERQQKISELNAKLITIRGEKESLQTQLNRLQHKAKDLGEDFRARLIKYVEDIAEFVDKGQANHPQNRLRDYCDGMLKDIRRSHKEREAQLSEAARGYKERMAKTIHSYEALLIAYRNLRQTCEARGFDKADLGPDEYEMKLSDSEIQSAHMKELDRVKSELARTKNETDTLKMRYGLFGEDKDTMAEITVAGKSDIWGAMRKQLREFTLNTQQQLEQERARLLSENSVLKEQLRESQQYIDGHLVRYKQEVVRLRKMLGMNEDGVILTDRVGRSLRTRRR</sequence>
<evidence type="ECO:0000256" key="4">
    <source>
        <dbReference type="SAM" id="Coils"/>
    </source>
</evidence>
<dbReference type="InterPro" id="IPR029329">
    <property type="entry name" value="DUF4472"/>
</dbReference>
<feature type="coiled-coil region" evidence="4">
    <location>
        <begin position="617"/>
        <end position="697"/>
    </location>
</feature>
<dbReference type="PANTHER" id="PTHR22106">
    <property type="entry name" value="COILED-COIL DOMAIN-CONTAINING PROTEIN 78"/>
    <property type="match status" value="1"/>
</dbReference>
<protein>
    <recommendedName>
        <fullName evidence="5">Kinesin motor domain-containing protein</fullName>
    </recommendedName>
</protein>
<dbReference type="GO" id="GO:0003777">
    <property type="term" value="F:microtubule motor activity"/>
    <property type="evidence" value="ECO:0007669"/>
    <property type="project" value="InterPro"/>
</dbReference>
<dbReference type="GO" id="GO:0005524">
    <property type="term" value="F:ATP binding"/>
    <property type="evidence" value="ECO:0007669"/>
    <property type="project" value="UniProtKB-UniRule"/>
</dbReference>
<evidence type="ECO:0000256" key="3">
    <source>
        <dbReference type="PROSITE-ProRule" id="PRU00283"/>
    </source>
</evidence>
<dbReference type="GO" id="GO:0005737">
    <property type="term" value="C:cytoplasm"/>
    <property type="evidence" value="ECO:0007669"/>
    <property type="project" value="TreeGrafter"/>
</dbReference>
<dbReference type="EMBL" id="JBAMIC010000011">
    <property type="protein sequence ID" value="KAK7100697.1"/>
    <property type="molecule type" value="Genomic_DNA"/>
</dbReference>
<dbReference type="Pfam" id="PF14739">
    <property type="entry name" value="DUF4472"/>
    <property type="match status" value="1"/>
</dbReference>
<proteinExistence type="inferred from homology"/>
<dbReference type="PRINTS" id="PR00380">
    <property type="entry name" value="KINESINHEAVY"/>
</dbReference>
<feature type="binding site" evidence="3">
    <location>
        <begin position="77"/>
        <end position="84"/>
    </location>
    <ligand>
        <name>ATP</name>
        <dbReference type="ChEBI" id="CHEBI:30616"/>
    </ligand>
</feature>
<evidence type="ECO:0000313" key="6">
    <source>
        <dbReference type="EMBL" id="KAK7100697.1"/>
    </source>
</evidence>
<comment type="similarity">
    <text evidence="3">Belongs to the TRAFAC class myosin-kinesin ATPase superfamily. Kinesin family.</text>
</comment>
<gene>
    <name evidence="6" type="ORF">V1264_023604</name>
</gene>
<keyword evidence="2 3" id="KW-0067">ATP-binding</keyword>
<dbReference type="SUPFAM" id="SSF52540">
    <property type="entry name" value="P-loop containing nucleoside triphosphate hydrolases"/>
    <property type="match status" value="1"/>
</dbReference>
<dbReference type="AlphaFoldDB" id="A0AAN9GA84"/>